<dbReference type="RefSeq" id="WP_164533820.1">
    <property type="nucleotide sequence ID" value="NZ_JAALFG010000002.1"/>
</dbReference>
<keyword evidence="4" id="KW-1185">Reference proteome</keyword>
<proteinExistence type="predicted"/>
<evidence type="ECO:0008006" key="5">
    <source>
        <dbReference type="Google" id="ProtNLM"/>
    </source>
</evidence>
<reference evidence="3 4" key="2">
    <citation type="submission" date="2020-03" db="EMBL/GenBank/DDBJ databases">
        <title>Devosia chinhatensis sp. nov., isolated from a hexachlorocyclohexane (HCH) dump site in India.</title>
        <authorList>
            <person name="Kumar M."/>
            <person name="Lal R."/>
        </authorList>
    </citation>
    <scope>NUCLEOTIDE SEQUENCE [LARGE SCALE GENOMIC DNA]</scope>
    <source>
        <strain evidence="3 4">H239</strain>
    </source>
</reference>
<dbReference type="Gene3D" id="2.60.40.1880">
    <property type="entry name" value="Invasion associated locus B (IalB) protein"/>
    <property type="match status" value="1"/>
</dbReference>
<accession>A0A6M1SJZ5</accession>
<evidence type="ECO:0000313" key="3">
    <source>
        <dbReference type="EMBL" id="NGP17548.1"/>
    </source>
</evidence>
<comment type="caution">
    <text evidence="3">The sequence shown here is derived from an EMBL/GenBank/DDBJ whole genome shotgun (WGS) entry which is preliminary data.</text>
</comment>
<protein>
    <recommendedName>
        <fullName evidence="5">Invasion associated locus B family protein</fullName>
    </recommendedName>
</protein>
<feature type="compositionally biased region" description="Low complexity" evidence="1">
    <location>
        <begin position="228"/>
        <end position="266"/>
    </location>
</feature>
<dbReference type="AlphaFoldDB" id="A0A6M1SJZ5"/>
<dbReference type="InterPro" id="IPR010642">
    <property type="entry name" value="Invasion_prot_B"/>
</dbReference>
<feature type="signal peptide" evidence="2">
    <location>
        <begin position="1"/>
        <end position="25"/>
    </location>
</feature>
<sequence>MNFSKPLVAGFTAAALMLSPLSVFAQETTNTTETPAAETPAAATPAEGASDDVAAAVNNLASQNWLKVCDPLEDGQKACLLRQVVLANGQFLGSFLLRDDPGQESRLLAVAAVPLGVLLPFGLTWQIDNAKPVRVPYMLCDTMSCSAQLVINEQYVNSLKRGGKLVLTAKNRQNQDLAIEINLSGFTASYDSDEALTFEQLQQQESGQNALEQVLQDRAEQLRQELSTDGTAATPPADGAATPAPAADGAAAPAAPDAAAPAAPAQ</sequence>
<dbReference type="InterPro" id="IPR038696">
    <property type="entry name" value="IalB_sf"/>
</dbReference>
<feature type="chain" id="PRO_5026889046" description="Invasion associated locus B family protein" evidence="2">
    <location>
        <begin position="26"/>
        <end position="266"/>
    </location>
</feature>
<name>A0A6M1SJZ5_9HYPH</name>
<reference evidence="3 4" key="1">
    <citation type="submission" date="2020-02" db="EMBL/GenBank/DDBJ databases">
        <authorList>
            <person name="Khan S.A."/>
            <person name="Jeon C.O."/>
            <person name="Chun B.H."/>
        </authorList>
    </citation>
    <scope>NUCLEOTIDE SEQUENCE [LARGE SCALE GENOMIC DNA]</scope>
    <source>
        <strain evidence="3 4">H239</strain>
    </source>
</reference>
<organism evidence="3 4">
    <name type="scientific">Devosia aurantiaca</name>
    <dbReference type="NCBI Taxonomy" id="2714858"/>
    <lineage>
        <taxon>Bacteria</taxon>
        <taxon>Pseudomonadati</taxon>
        <taxon>Pseudomonadota</taxon>
        <taxon>Alphaproteobacteria</taxon>
        <taxon>Hyphomicrobiales</taxon>
        <taxon>Devosiaceae</taxon>
        <taxon>Devosia</taxon>
    </lineage>
</organism>
<keyword evidence="2" id="KW-0732">Signal</keyword>
<dbReference type="EMBL" id="JAALFG010000002">
    <property type="protein sequence ID" value="NGP17548.1"/>
    <property type="molecule type" value="Genomic_DNA"/>
</dbReference>
<evidence type="ECO:0000313" key="4">
    <source>
        <dbReference type="Proteomes" id="UP000474802"/>
    </source>
</evidence>
<evidence type="ECO:0000256" key="1">
    <source>
        <dbReference type="SAM" id="MobiDB-lite"/>
    </source>
</evidence>
<feature type="region of interest" description="Disordered" evidence="1">
    <location>
        <begin position="221"/>
        <end position="266"/>
    </location>
</feature>
<gene>
    <name evidence="3" type="ORF">G5575_07650</name>
</gene>
<dbReference type="Proteomes" id="UP000474802">
    <property type="component" value="Unassembled WGS sequence"/>
</dbReference>
<evidence type="ECO:0000256" key="2">
    <source>
        <dbReference type="SAM" id="SignalP"/>
    </source>
</evidence>
<dbReference type="Pfam" id="PF06776">
    <property type="entry name" value="IalB"/>
    <property type="match status" value="1"/>
</dbReference>